<protein>
    <submittedName>
        <fullName evidence="2">Uncharacterized protein</fullName>
    </submittedName>
</protein>
<keyword evidence="1" id="KW-0472">Membrane</keyword>
<gene>
    <name evidence="2" type="ORF">NX786_05980</name>
</gene>
<dbReference type="Proteomes" id="UP001165263">
    <property type="component" value="Unassembled WGS sequence"/>
</dbReference>
<evidence type="ECO:0000256" key="1">
    <source>
        <dbReference type="SAM" id="Phobius"/>
    </source>
</evidence>
<dbReference type="EMBL" id="JANUHC010000002">
    <property type="protein sequence ID" value="MCS0628877.1"/>
    <property type="molecule type" value="Genomic_DNA"/>
</dbReference>
<keyword evidence="1" id="KW-0812">Transmembrane</keyword>
<name>A0ABT2BV87_9BURK</name>
<keyword evidence="3" id="KW-1185">Reference proteome</keyword>
<evidence type="ECO:0000313" key="2">
    <source>
        <dbReference type="EMBL" id="MCS0628877.1"/>
    </source>
</evidence>
<evidence type="ECO:0000313" key="3">
    <source>
        <dbReference type="Proteomes" id="UP001165263"/>
    </source>
</evidence>
<comment type="caution">
    <text evidence="2">The sequence shown here is derived from an EMBL/GenBank/DDBJ whole genome shotgun (WGS) entry which is preliminary data.</text>
</comment>
<keyword evidence="1" id="KW-1133">Transmembrane helix</keyword>
<dbReference type="RefSeq" id="WP_259448493.1">
    <property type="nucleotide sequence ID" value="NZ_CP119520.1"/>
</dbReference>
<feature type="transmembrane region" description="Helical" evidence="1">
    <location>
        <begin position="52"/>
        <end position="70"/>
    </location>
</feature>
<accession>A0ABT2BV87</accession>
<proteinExistence type="predicted"/>
<sequence length="113" mass="12037">MAMLRTRESFWRRLLAGTLPLLVWSLHFAFTYGLAAAQCTPAGMRPGGPDRVLLGAVTLGAIGACAWLAWRARGVPRRDDAGLLDWARLVLAVLALVAVAWTGVPLLLVAGCA</sequence>
<organism evidence="2 3">
    <name type="scientific">Telluria mixta</name>
    <dbReference type="NCBI Taxonomy" id="34071"/>
    <lineage>
        <taxon>Bacteria</taxon>
        <taxon>Pseudomonadati</taxon>
        <taxon>Pseudomonadota</taxon>
        <taxon>Betaproteobacteria</taxon>
        <taxon>Burkholderiales</taxon>
        <taxon>Oxalobacteraceae</taxon>
        <taxon>Telluria group</taxon>
        <taxon>Telluria</taxon>
    </lineage>
</organism>
<reference evidence="2" key="1">
    <citation type="submission" date="2022-08" db="EMBL/GenBank/DDBJ databases">
        <title>Reclassification of Massilia species as members of the genera Telluria, Duganella, Pseudoduganella, Mokoshia gen. nov. and Zemynaea gen. nov. using orthogonal and non-orthogonal genome-based approaches.</title>
        <authorList>
            <person name="Bowman J.P."/>
        </authorList>
    </citation>
    <scope>NUCLEOTIDE SEQUENCE</scope>
    <source>
        <strain evidence="2">LMG 11547</strain>
    </source>
</reference>
<feature type="transmembrane region" description="Helical" evidence="1">
    <location>
        <begin position="90"/>
        <end position="110"/>
    </location>
</feature>